<dbReference type="AlphaFoldDB" id="A0A2M7Z7U7"/>
<dbReference type="Proteomes" id="UP000230843">
    <property type="component" value="Unassembled WGS sequence"/>
</dbReference>
<sequence>MGKKTRSIDLIKRVEQEKDVETLKLFLQLCIRLYDINLAIEVVKEFSGSLLELPSSFLNGLDARLQLAIARKMIEEIGIENARFIQEVYQNSIGRLVGNTSPVSINTLLKDWLHCNGRIFLTYPMETELCWNEELAKLFLYNCLEHSSQDNPEYNKVVTKGIKNIPLSWSENWTSFILRLNNFNQQDRLRNLIRETADFVADNFVDNSVCNTSSNAERSMAWHTRHNQERGWQANQLLEILLGKVTFESTKNLFESKQKPAV</sequence>
<comment type="caution">
    <text evidence="1">The sequence shown here is derived from an EMBL/GenBank/DDBJ whole genome shotgun (WGS) entry which is preliminary data.</text>
</comment>
<reference evidence="2" key="1">
    <citation type="submission" date="2017-09" db="EMBL/GenBank/DDBJ databases">
        <title>Depth-based differentiation of microbial function through sediment-hosted aquifers and enrichment of novel symbionts in the deep terrestrial subsurface.</title>
        <authorList>
            <person name="Probst A.J."/>
            <person name="Ladd B."/>
            <person name="Jarett J.K."/>
            <person name="Geller-Mcgrath D.E."/>
            <person name="Sieber C.M.K."/>
            <person name="Emerson J.B."/>
            <person name="Anantharaman K."/>
            <person name="Thomas B.C."/>
            <person name="Malmstrom R."/>
            <person name="Stieglmeier M."/>
            <person name="Klingl A."/>
            <person name="Woyke T."/>
            <person name="Ryan C.M."/>
            <person name="Banfield J.F."/>
        </authorList>
    </citation>
    <scope>NUCLEOTIDE SEQUENCE [LARGE SCALE GENOMIC DNA]</scope>
</reference>
<evidence type="ECO:0000313" key="2">
    <source>
        <dbReference type="Proteomes" id="UP000230843"/>
    </source>
</evidence>
<name>A0A2M7Z7U7_9BACT</name>
<organism evidence="1 2">
    <name type="scientific">Candidatus Magasanikbacteria bacterium CG_4_9_14_3_um_filter_32_9</name>
    <dbReference type="NCBI Taxonomy" id="1974644"/>
    <lineage>
        <taxon>Bacteria</taxon>
        <taxon>Candidatus Magasanikiibacteriota</taxon>
    </lineage>
</organism>
<accession>A0A2M7Z7U7</accession>
<evidence type="ECO:0000313" key="1">
    <source>
        <dbReference type="EMBL" id="PJA90534.1"/>
    </source>
</evidence>
<gene>
    <name evidence="1" type="ORF">CO137_00090</name>
</gene>
<proteinExistence type="predicted"/>
<dbReference type="EMBL" id="PFVJ01000003">
    <property type="protein sequence ID" value="PJA90534.1"/>
    <property type="molecule type" value="Genomic_DNA"/>
</dbReference>
<protein>
    <submittedName>
        <fullName evidence="1">Uncharacterized protein</fullName>
    </submittedName>
</protein>